<keyword evidence="2" id="KW-1185">Reference proteome</keyword>
<evidence type="ECO:0000313" key="1">
    <source>
        <dbReference type="EMBL" id="QGH75845.1"/>
    </source>
</evidence>
<protein>
    <submittedName>
        <fullName evidence="1">Uncharacterized protein</fullName>
    </submittedName>
</protein>
<sequence>MTFSIRLFGRELVSFSFSEPEAASEEVLDLSSGTMNFGFASPIEFEDKRAKTF</sequence>
<reference evidence="1 2" key="1">
    <citation type="submission" date="2019-09" db="EMBL/GenBank/DDBJ databases">
        <authorList>
            <person name="Falcon-Lizardi N."/>
            <person name="Rios-Rosa Y."/>
            <person name="Rivera-Cruz A."/>
            <person name="Rivera-Espinal N.S."/>
            <person name="Rodriguez-Cotto F.E."/>
            <person name="Rosa-Flores A.N."/>
            <person name="Rubin M.R."/>
            <person name="Vazquez E."/>
            <person name="Molloy S.D."/>
            <person name="Garlena R.A."/>
            <person name="Russell D.A."/>
            <person name="Pope W.H."/>
            <person name="Jacobs-Sera D."/>
            <person name="Hatfull G.F."/>
        </authorList>
    </citation>
    <scope>NUCLEOTIDE SEQUENCE [LARGE SCALE GENOMIC DNA]</scope>
</reference>
<dbReference type="EMBL" id="MN444870">
    <property type="protein sequence ID" value="QGH75845.1"/>
    <property type="molecule type" value="Genomic_DNA"/>
</dbReference>
<proteinExistence type="predicted"/>
<dbReference type="Proteomes" id="UP000346466">
    <property type="component" value="Segment"/>
</dbReference>
<dbReference type="KEGG" id="vg:70081347"/>
<evidence type="ECO:0000313" key="2">
    <source>
        <dbReference type="Proteomes" id="UP000346466"/>
    </source>
</evidence>
<accession>A0A5Q2WH54</accession>
<organism evidence="1 2">
    <name type="scientific">Gordonia phage Syleon</name>
    <dbReference type="NCBI Taxonomy" id="2653718"/>
    <lineage>
        <taxon>Viruses</taxon>
        <taxon>Duplodnaviria</taxon>
        <taxon>Heunggongvirae</taxon>
        <taxon>Uroviricota</taxon>
        <taxon>Caudoviricetes</taxon>
        <taxon>Deeyouvirinae</taxon>
        <taxon>Octobienvirus</taxon>
        <taxon>Octobienvirus syleon</taxon>
    </lineage>
</organism>
<name>A0A5Q2WH54_9CAUD</name>
<dbReference type="RefSeq" id="YP_010246775.1">
    <property type="nucleotide sequence ID" value="NC_060137.1"/>
</dbReference>
<dbReference type="GeneID" id="70081347"/>
<gene>
    <name evidence="1" type="primary">122</name>
    <name evidence="1" type="ORF">SEA_SYLEON_122</name>
</gene>